<feature type="region of interest" description="Disordered" evidence="1">
    <location>
        <begin position="920"/>
        <end position="1366"/>
    </location>
</feature>
<sequence length="1903" mass="212933">MTTVKIKGLVKGKNDEFYDLVTVISLNDNEIKERIAARKSSLKDNLSLLTNVREIVKNEKKLFAEMKKKEKISLKIKGNVRKIKHRKNEHERKCYQDYEKYSTINAFHEEENKNCEYINDIIHYLKDIKAVKFHGKIRKIKKKTPSSLSSQVNINTFQWAEKKESTEDANRIHEELLAYNVGKKKQRNYNICVDAKSSSIPLCIKNRKIQKNGKTKRKLKRESEYVEEGHQVDRLLSEKKLVKKYLQMKSSAKMYKIKGPKKQCEQKAHIVMRGEPHISNEKTGESERNSVIYNLKENKSMTISGNSRQALQVRLNYEKNKLYFNGLFKHMRKRNRSTLRNGTETIYKENFFSMPLPKKGSYYVDLCETVKNVSIGDAHELDMNKYILKEKIKNEYKKKKQSSVYSNEFHLDKKEGYIFKRNSQRQTYNETFLSVSDADDIEYFSEKKEKKEKNAKKYRDYFDLFLKSHNWDHHGMSNDNEITMKGINKNIFTKSKHESASIEFSESRLLSSKGEKYSSLKSKTDVGSSVHKGVASNGVASNGVASNGATSNGATSWWVPSNGQNRELASALKMPILSKEKKAPACADGEDNLLKCVDSQGIISKTDEKSDEHDDIDERSEHPDITVRGDVSKADTGVPNPNGKFSADKDTPNLNEKVLTREGIAKRVNDVNQKNSLKCPKKPMLDHIMKTSCNKFFPENMTKMTEKKANIMSLSKFVSPLKKEKENIMKHKNTKAKGENANSIELGQNKKEQNVSILGEEIAKCREINVKSKNLPNSKGETKGENKGTLKEDISFGGRKNGFSLEKSLGIKSSLLPKKDDTKEKMYVDTYVNSSSSTHESPNKNACEDKRGDNTTSVENISPPKFKAKGLFMKKQNDVKAKDRGGSSVGALIKCKTENDAKTPVEKQKEQGDATQIAYSISKRDEVAPNGLNPMDRQALTQVGEVPPKGPHLLEGGKEVDEEKKDGGNEVKRDEKNDGEKDEKNDGEKDEKNDGEKDEKNDGEKDEKNDGEKDEKNDGEKDGGNEVKRDGKNETSEEMSTGASNGAKQEDVKETSKEIHKEIPDSTPQKESQNAVKQLGKSLSKHEFGKAKNEKKECNKMESKLSSKTGDEEEGGGNMNSSDINVGCTNNERGLKGEAPPPDELKKEERSDSRERNDNTNVSKCKSISSSKSVFPPTANKLVLKRELHMKKGSSSSGSSGSGSGSGNMEIPRTTIDFKKTEEGEKKNVNNDINKNEDALENKDTQNSLTKKVTPKVGLLKMVGNSKVQSKNTLTKKSMLGELTEKKTSHSKELHDEKLEKKGEGSTSNDIPRTQVGKETTDGEEKKDTEAKVRDKVPCKSSPGMVKSLRDAKKQKMKEATQKLENNLNDRGFIENAVRKNIKKILVKSENTSISDTESNDDKKFSFKLFSMGRNECSSSIPSLRDVNNCEDEMEYINTEKKDSTKKKPLIDNMFERRTNSNTGDTSVVVKKNLNSGVTRGIDEKGEIQRGSSSESVHIMEKDGDIENEMGNSLNYRNGSCGAEPNREPPEGERDMNVKISKMGRKTEEEQGNILDTSKLLNSVEIKSKQGNSKVPRKILTVKKSPSKYPIERLESNDDNGREQTEEVDTKVKGDEKKEEATSTSQKGRINHLKQMQNSRVKTAQSVIGEGGKQDDIANEEASEKGETTEKVVEEEVMKEETAAEQESRQSGNNPPANKMNIMKTPVKPKMNSIKGSLEKTYAKKNNFIKKLENIKSVAMSKEFPVKKAICTRQDDIGSKAAVVAESRAGENENCSDRKGDIVPSAQERDGTSNGSVGGDNGGAATEASPARDSPGSENANGRNDSVGSNTLDTPILENTNELQVEKLPEKKAVAKVKIVPKMPLKMEGNHLGGKSFKGINNDTKKMAKIKPPFFNKSKTKCA</sequence>
<name>A0A1A8YPG1_PLAOA</name>
<dbReference type="EMBL" id="FLRE01000056">
    <property type="protein sequence ID" value="SBT33297.1"/>
    <property type="molecule type" value="Genomic_DNA"/>
</dbReference>
<feature type="region of interest" description="Disordered" evidence="1">
    <location>
        <begin position="1866"/>
        <end position="1903"/>
    </location>
</feature>
<gene>
    <name evidence="2" type="ORF">POVWA2_014030</name>
</gene>
<feature type="compositionally biased region" description="Basic and acidic residues" evidence="1">
    <location>
        <begin position="1283"/>
        <end position="1304"/>
    </location>
</feature>
<organism evidence="2 3">
    <name type="scientific">Plasmodium ovale wallikeri</name>
    <dbReference type="NCBI Taxonomy" id="864142"/>
    <lineage>
        <taxon>Eukaryota</taxon>
        <taxon>Sar</taxon>
        <taxon>Alveolata</taxon>
        <taxon>Apicomplexa</taxon>
        <taxon>Aconoidasida</taxon>
        <taxon>Haemosporida</taxon>
        <taxon>Plasmodiidae</taxon>
        <taxon>Plasmodium</taxon>
        <taxon>Plasmodium (Plasmodium)</taxon>
    </lineage>
</organism>
<feature type="compositionally biased region" description="Basic and acidic residues" evidence="1">
    <location>
        <begin position="1348"/>
        <end position="1362"/>
    </location>
</feature>
<feature type="compositionally biased region" description="Polar residues" evidence="1">
    <location>
        <begin position="1622"/>
        <end position="1646"/>
    </location>
</feature>
<feature type="compositionally biased region" description="Low complexity" evidence="1">
    <location>
        <begin position="1163"/>
        <end position="1173"/>
    </location>
</feature>
<feature type="compositionally biased region" description="Basic and acidic residues" evidence="1">
    <location>
        <begin position="1652"/>
        <end position="1688"/>
    </location>
</feature>
<feature type="compositionally biased region" description="Basic and acidic residues" evidence="1">
    <location>
        <begin position="875"/>
        <end position="885"/>
    </location>
</feature>
<evidence type="ECO:0000313" key="3">
    <source>
        <dbReference type="Proteomes" id="UP000078550"/>
    </source>
</evidence>
<evidence type="ECO:0000256" key="1">
    <source>
        <dbReference type="SAM" id="MobiDB-lite"/>
    </source>
</evidence>
<feature type="compositionally biased region" description="Basic and acidic residues" evidence="1">
    <location>
        <begin position="1768"/>
        <end position="1791"/>
    </location>
</feature>
<feature type="compositionally biased region" description="Basic and acidic residues" evidence="1">
    <location>
        <begin position="955"/>
        <end position="1035"/>
    </location>
</feature>
<feature type="compositionally biased region" description="Basic and acidic residues" evidence="1">
    <location>
        <begin position="1084"/>
        <end position="1105"/>
    </location>
</feature>
<feature type="compositionally biased region" description="Polar residues" evidence="1">
    <location>
        <begin position="1816"/>
        <end position="1843"/>
    </location>
</feature>
<feature type="compositionally biased region" description="Basic and acidic residues" evidence="1">
    <location>
        <begin position="1048"/>
        <end position="1064"/>
    </location>
</feature>
<proteinExistence type="predicted"/>
<feature type="region of interest" description="Disordered" evidence="1">
    <location>
        <begin position="824"/>
        <end position="891"/>
    </location>
</feature>
<feature type="region of interest" description="Disordered" evidence="1">
    <location>
        <begin position="1565"/>
        <end position="1713"/>
    </location>
</feature>
<protein>
    <submittedName>
        <fullName evidence="2">Uncharacterized protein</fullName>
    </submittedName>
</protein>
<feature type="compositionally biased region" description="Polar residues" evidence="1">
    <location>
        <begin position="1066"/>
        <end position="1076"/>
    </location>
</feature>
<feature type="region of interest" description="Disordered" evidence="1">
    <location>
        <begin position="774"/>
        <end position="793"/>
    </location>
</feature>
<feature type="compositionally biased region" description="Basic and acidic residues" evidence="1">
    <location>
        <begin position="1319"/>
        <end position="1338"/>
    </location>
</feature>
<feature type="compositionally biased region" description="Basic and acidic residues" evidence="1">
    <location>
        <begin position="1525"/>
        <end position="1537"/>
    </location>
</feature>
<feature type="compositionally biased region" description="Polar residues" evidence="1">
    <location>
        <begin position="1119"/>
        <end position="1132"/>
    </location>
</feature>
<feature type="compositionally biased region" description="Polar residues" evidence="1">
    <location>
        <begin position="1266"/>
        <end position="1276"/>
    </location>
</feature>
<feature type="compositionally biased region" description="Basic and acidic residues" evidence="1">
    <location>
        <begin position="1590"/>
        <end position="1621"/>
    </location>
</feature>
<feature type="compositionally biased region" description="Polar residues" evidence="1">
    <location>
        <begin position="1038"/>
        <end position="1047"/>
    </location>
</feature>
<feature type="compositionally biased region" description="Basic and acidic residues" evidence="1">
    <location>
        <begin position="1143"/>
        <end position="1158"/>
    </location>
</feature>
<accession>A0A1A8YPG1</accession>
<feature type="region of interest" description="Disordered" evidence="1">
    <location>
        <begin position="1765"/>
        <end position="1846"/>
    </location>
</feature>
<feature type="region of interest" description="Disordered" evidence="1">
    <location>
        <begin position="629"/>
        <end position="651"/>
    </location>
</feature>
<evidence type="ECO:0000313" key="2">
    <source>
        <dbReference type="EMBL" id="SBT33297.1"/>
    </source>
</evidence>
<feature type="compositionally biased region" description="Polar residues" evidence="1">
    <location>
        <begin position="831"/>
        <end position="844"/>
    </location>
</feature>
<feature type="compositionally biased region" description="Basic and acidic residues" evidence="1">
    <location>
        <begin position="780"/>
        <end position="793"/>
    </location>
</feature>
<feature type="compositionally biased region" description="Basic and acidic residues" evidence="1">
    <location>
        <begin position="1216"/>
        <end position="1244"/>
    </location>
</feature>
<feature type="region of interest" description="Disordered" evidence="1">
    <location>
        <begin position="604"/>
        <end position="623"/>
    </location>
</feature>
<dbReference type="Proteomes" id="UP000078550">
    <property type="component" value="Unassembled WGS sequence"/>
</dbReference>
<reference evidence="3" key="1">
    <citation type="submission" date="2016-05" db="EMBL/GenBank/DDBJ databases">
        <authorList>
            <person name="Naeem Raeece"/>
        </authorList>
    </citation>
    <scope>NUCLEOTIDE SEQUENCE [LARGE SCALE GENOMIC DNA]</scope>
</reference>
<feature type="region of interest" description="Disordered" evidence="1">
    <location>
        <begin position="1507"/>
        <end position="1537"/>
    </location>
</feature>